<evidence type="ECO:0000313" key="14">
    <source>
        <dbReference type="EMBL" id="MBB6477149.1"/>
    </source>
</evidence>
<comment type="caution">
    <text evidence="14">The sequence shown here is derived from an EMBL/GenBank/DDBJ whole genome shotgun (WGS) entry which is preliminary data.</text>
</comment>
<comment type="subcellular location">
    <subcellularLocation>
        <location evidence="1">Cell inner membrane</location>
        <topology evidence="1">Multi-pass membrane protein</topology>
    </subcellularLocation>
</comment>
<dbReference type="Proteomes" id="UP000591941">
    <property type="component" value="Unassembled WGS sequence"/>
</dbReference>
<evidence type="ECO:0000256" key="7">
    <source>
        <dbReference type="ARBA" id="ARBA00022692"/>
    </source>
</evidence>
<evidence type="ECO:0000256" key="12">
    <source>
        <dbReference type="PIRSR" id="PIRSR006247-1"/>
    </source>
</evidence>
<protein>
    <submittedName>
        <fullName evidence="14">Trk system potassium uptake protein TrkH</fullName>
    </submittedName>
</protein>
<feature type="transmembrane region" description="Helical" evidence="13">
    <location>
        <begin position="235"/>
        <end position="254"/>
    </location>
</feature>
<sequence>MNKKMKAVCALLGKVVMVFSLVMLVPFFYGICINEWIWPLFFSALITLALGILIDRNGQKITSISLSQGFVLVSFTWILASLVGALPYYMWNELPSFVDALFESVSGYTATGATVILDVDGMPRPLLLYRSMTHWFGGMGIIILLLAFLRSLGPEAANLFNAEAAINGYGQIMPRIRKYAITLWGIYCLFSAVLFGLLCLAGMPIFEALNYAMSIIATGGFAARSAGTFIYEENYVIQAIFILFMVLSGGNYGLYYLGWKKGFRLIFKDTEFRVYISILCVGALVIASTLFFKQNTTILESLMDGFFTMTSMQTGSGFAVADYDLWPPFAKTILFIVMFIGGCSGSTTGSVKVIRYIYIGKAIWAYLQQMIHPGMVKVVKYNGEAVPNKKVMVTLIFFILYILILFTSTLLVTLTGMPIMESLTGVASTLGNVGLAFGHLGPTGSYALVHPWAKVVFIVDMLLGRLELLTLLVMLHPGFWSNFLRKDKKRLQNAKKRRYL</sequence>
<dbReference type="AlphaFoldDB" id="A0A841R227"/>
<feature type="binding site" evidence="12">
    <location>
        <position position="111"/>
    </location>
    <ligand>
        <name>K(+)</name>
        <dbReference type="ChEBI" id="CHEBI:29103"/>
    </ligand>
</feature>
<feature type="transmembrane region" description="Helical" evidence="13">
    <location>
        <begin position="455"/>
        <end position="480"/>
    </location>
</feature>
<evidence type="ECO:0000256" key="2">
    <source>
        <dbReference type="ARBA" id="ARBA00009137"/>
    </source>
</evidence>
<keyword evidence="8 12" id="KW-0630">Potassium</keyword>
<keyword evidence="3" id="KW-0813">Transport</keyword>
<dbReference type="InterPro" id="IPR004772">
    <property type="entry name" value="TrkH"/>
</dbReference>
<keyword evidence="5" id="KW-0997">Cell inner membrane</keyword>
<reference evidence="14 15" key="1">
    <citation type="submission" date="2020-08" db="EMBL/GenBank/DDBJ databases">
        <title>Genomic Encyclopedia of Type Strains, Phase IV (KMG-IV): sequencing the most valuable type-strain genomes for metagenomic binning, comparative biology and taxonomic classification.</title>
        <authorList>
            <person name="Goeker M."/>
        </authorList>
    </citation>
    <scope>NUCLEOTIDE SEQUENCE [LARGE SCALE GENOMIC DNA]</scope>
    <source>
        <strain evidence="14 15">DSM 21255</strain>
    </source>
</reference>
<feature type="binding site" evidence="12">
    <location>
        <position position="432"/>
    </location>
    <ligand>
        <name>K(+)</name>
        <dbReference type="ChEBI" id="CHEBI:29103"/>
    </ligand>
</feature>
<evidence type="ECO:0000313" key="15">
    <source>
        <dbReference type="Proteomes" id="UP000591941"/>
    </source>
</evidence>
<evidence type="ECO:0000256" key="9">
    <source>
        <dbReference type="ARBA" id="ARBA00022989"/>
    </source>
</evidence>
<dbReference type="RefSeq" id="WP_159821963.1">
    <property type="nucleotide sequence ID" value="NZ_CABWNB010000001.1"/>
</dbReference>
<proteinExistence type="inferred from homology"/>
<evidence type="ECO:0000256" key="10">
    <source>
        <dbReference type="ARBA" id="ARBA00023065"/>
    </source>
</evidence>
<keyword evidence="6" id="KW-0633">Potassium transport</keyword>
<feature type="transmembrane region" description="Helical" evidence="13">
    <location>
        <begin position="274"/>
        <end position="292"/>
    </location>
</feature>
<feature type="binding site" evidence="12">
    <location>
        <position position="219"/>
    </location>
    <ligand>
        <name>K(+)</name>
        <dbReference type="ChEBI" id="CHEBI:29103"/>
    </ligand>
</feature>
<feature type="transmembrane region" description="Helical" evidence="13">
    <location>
        <begin position="66"/>
        <end position="91"/>
    </location>
</feature>
<dbReference type="GO" id="GO:0046872">
    <property type="term" value="F:metal ion binding"/>
    <property type="evidence" value="ECO:0007669"/>
    <property type="project" value="UniProtKB-KW"/>
</dbReference>
<keyword evidence="12" id="KW-0479">Metal-binding</keyword>
<dbReference type="GeneID" id="93485455"/>
<dbReference type="GO" id="GO:0015379">
    <property type="term" value="F:potassium:chloride symporter activity"/>
    <property type="evidence" value="ECO:0007669"/>
    <property type="project" value="InterPro"/>
</dbReference>
<keyword evidence="7 13" id="KW-0812">Transmembrane</keyword>
<keyword evidence="11 13" id="KW-0472">Membrane</keyword>
<dbReference type="OrthoDB" id="9810952at2"/>
<dbReference type="PANTHER" id="PTHR32024">
    <property type="entry name" value="TRK SYSTEM POTASSIUM UPTAKE PROTEIN TRKG-RELATED"/>
    <property type="match status" value="1"/>
</dbReference>
<feature type="binding site" evidence="12">
    <location>
        <position position="433"/>
    </location>
    <ligand>
        <name>K(+)</name>
        <dbReference type="ChEBI" id="CHEBI:29103"/>
    </ligand>
</feature>
<keyword evidence="9 13" id="KW-1133">Transmembrane helix</keyword>
<feature type="transmembrane region" description="Helical" evidence="13">
    <location>
        <begin position="391"/>
        <end position="414"/>
    </location>
</feature>
<keyword evidence="10" id="KW-0406">Ion transport</keyword>
<evidence type="ECO:0000256" key="5">
    <source>
        <dbReference type="ARBA" id="ARBA00022519"/>
    </source>
</evidence>
<dbReference type="GO" id="GO:0005886">
    <property type="term" value="C:plasma membrane"/>
    <property type="evidence" value="ECO:0007669"/>
    <property type="project" value="UniProtKB-SubCell"/>
</dbReference>
<dbReference type="PIRSF" id="PIRSF006247">
    <property type="entry name" value="TrkH"/>
    <property type="match status" value="1"/>
</dbReference>
<comment type="similarity">
    <text evidence="2">Belongs to the TrkH potassium transport family.</text>
</comment>
<dbReference type="InterPro" id="IPR003445">
    <property type="entry name" value="Cat_transpt"/>
</dbReference>
<dbReference type="PANTHER" id="PTHR32024:SF2">
    <property type="entry name" value="TRK SYSTEM POTASSIUM UPTAKE PROTEIN TRKG-RELATED"/>
    <property type="match status" value="1"/>
</dbReference>
<evidence type="ECO:0000256" key="1">
    <source>
        <dbReference type="ARBA" id="ARBA00004429"/>
    </source>
</evidence>
<dbReference type="EMBL" id="JACHHI010000001">
    <property type="protein sequence ID" value="MBB6477149.1"/>
    <property type="molecule type" value="Genomic_DNA"/>
</dbReference>
<feature type="transmembrane region" description="Helical" evidence="13">
    <location>
        <begin position="132"/>
        <end position="149"/>
    </location>
</feature>
<dbReference type="Pfam" id="PF02386">
    <property type="entry name" value="TrkH"/>
    <property type="match status" value="1"/>
</dbReference>
<feature type="transmembrane region" description="Helical" evidence="13">
    <location>
        <begin position="7"/>
        <end position="30"/>
    </location>
</feature>
<organism evidence="14 15">
    <name type="scientific">Negativicoccus succinicivorans</name>
    <dbReference type="NCBI Taxonomy" id="620903"/>
    <lineage>
        <taxon>Bacteria</taxon>
        <taxon>Bacillati</taxon>
        <taxon>Bacillota</taxon>
        <taxon>Negativicutes</taxon>
        <taxon>Veillonellales</taxon>
        <taxon>Veillonellaceae</taxon>
        <taxon>Negativicoccus</taxon>
    </lineage>
</organism>
<evidence type="ECO:0000256" key="13">
    <source>
        <dbReference type="SAM" id="Phobius"/>
    </source>
</evidence>
<feature type="transmembrane region" description="Helical" evidence="13">
    <location>
        <begin position="36"/>
        <end position="54"/>
    </location>
</feature>
<gene>
    <name evidence="14" type="ORF">HNR45_000171</name>
</gene>
<evidence type="ECO:0000256" key="8">
    <source>
        <dbReference type="ARBA" id="ARBA00022958"/>
    </source>
</evidence>
<evidence type="ECO:0000256" key="4">
    <source>
        <dbReference type="ARBA" id="ARBA00022475"/>
    </source>
</evidence>
<feature type="transmembrane region" description="Helical" evidence="13">
    <location>
        <begin position="181"/>
        <end position="206"/>
    </location>
</feature>
<evidence type="ECO:0000256" key="11">
    <source>
        <dbReference type="ARBA" id="ARBA00023136"/>
    </source>
</evidence>
<name>A0A841R227_9FIRM</name>
<keyword evidence="4" id="KW-1003">Cell membrane</keyword>
<keyword evidence="15" id="KW-1185">Reference proteome</keyword>
<evidence type="ECO:0000256" key="3">
    <source>
        <dbReference type="ARBA" id="ARBA00022448"/>
    </source>
</evidence>
<evidence type="ECO:0000256" key="6">
    <source>
        <dbReference type="ARBA" id="ARBA00022538"/>
    </source>
</evidence>
<accession>A0A841R227</accession>